<comment type="caution">
    <text evidence="7">The sequence shown here is derived from an EMBL/GenBank/DDBJ whole genome shotgun (WGS) entry which is preliminary data.</text>
</comment>
<feature type="domain" description="ABC transmembrane type-1" evidence="6">
    <location>
        <begin position="74"/>
        <end position="267"/>
    </location>
</feature>
<dbReference type="AlphaFoldDB" id="A0A2K1P766"/>
<dbReference type="PANTHER" id="PTHR42729">
    <property type="entry name" value="OLIGO/DIPEPTIDE TRANSPORT, PERMEASE PROTEIN (DPPC-2)"/>
    <property type="match status" value="1"/>
</dbReference>
<feature type="transmembrane region" description="Helical" evidence="5">
    <location>
        <begin position="78"/>
        <end position="101"/>
    </location>
</feature>
<feature type="transmembrane region" description="Helical" evidence="5">
    <location>
        <begin position="137"/>
        <end position="154"/>
    </location>
</feature>
<dbReference type="InterPro" id="IPR000515">
    <property type="entry name" value="MetI-like"/>
</dbReference>
<sequence length="287" mass="32614">MFVILKDLLKRDKKFLFGFTVICILVFLAILSAFSPYDPRSWNVVPKDKPPSFQHLLGTNSMGQDIFWNTTHALKNSFILGLTAACISTIIGTIVGLIAGYRGGVLDRVLMSINDSFIVLPSLPILVFLSFSLREKMTIFVMGAILSIFSWPWGGKQVRAQVLSLREREFTYTSVFSGMNMWKVVFKEHLPFVIPWVIANFINTILWALGMEITLSVLGLTSLETPTIGTTIHWAMQYQAIFRGIWWWMLTPIILSIIFFVALYMLSVSISEFLDPRTRLQRIKMGG</sequence>
<organism evidence="7 8">
    <name type="scientific">Petrotoga mexicana DSM 14811</name>
    <dbReference type="NCBI Taxonomy" id="1122954"/>
    <lineage>
        <taxon>Bacteria</taxon>
        <taxon>Thermotogati</taxon>
        <taxon>Thermotogota</taxon>
        <taxon>Thermotogae</taxon>
        <taxon>Petrotogales</taxon>
        <taxon>Petrotogaceae</taxon>
        <taxon>Petrotoga</taxon>
    </lineage>
</organism>
<dbReference type="PROSITE" id="PS50928">
    <property type="entry name" value="ABC_TM1"/>
    <property type="match status" value="1"/>
</dbReference>
<evidence type="ECO:0000259" key="6">
    <source>
        <dbReference type="PROSITE" id="PS50928"/>
    </source>
</evidence>
<keyword evidence="3 5" id="KW-1133">Transmembrane helix</keyword>
<gene>
    <name evidence="7" type="ORF">X927_07740</name>
</gene>
<dbReference type="RefSeq" id="WP_103077459.1">
    <property type="nucleotide sequence ID" value="NZ_AZRN01000033.1"/>
</dbReference>
<accession>A0A2K1P766</accession>
<evidence type="ECO:0000256" key="1">
    <source>
        <dbReference type="ARBA" id="ARBA00004141"/>
    </source>
</evidence>
<evidence type="ECO:0000256" key="4">
    <source>
        <dbReference type="ARBA" id="ARBA00023136"/>
    </source>
</evidence>
<keyword evidence="2 5" id="KW-0812">Transmembrane</keyword>
<dbReference type="Proteomes" id="UP000236604">
    <property type="component" value="Unassembled WGS sequence"/>
</dbReference>
<dbReference type="PANTHER" id="PTHR42729:SF1">
    <property type="entry name" value="OLIGO_DIPEPTIDE TRANSPORT, PERMEASE PROTEIN (DPPC-2)"/>
    <property type="match status" value="1"/>
</dbReference>
<keyword evidence="4 5" id="KW-0472">Membrane</keyword>
<dbReference type="EMBL" id="AZRN01000033">
    <property type="protein sequence ID" value="PNR98619.1"/>
    <property type="molecule type" value="Genomic_DNA"/>
</dbReference>
<keyword evidence="5" id="KW-0813">Transport</keyword>
<dbReference type="InterPro" id="IPR035906">
    <property type="entry name" value="MetI-like_sf"/>
</dbReference>
<feature type="transmembrane region" description="Helical" evidence="5">
    <location>
        <begin position="15"/>
        <end position="34"/>
    </location>
</feature>
<evidence type="ECO:0000256" key="5">
    <source>
        <dbReference type="RuleBase" id="RU363032"/>
    </source>
</evidence>
<dbReference type="GO" id="GO:0055085">
    <property type="term" value="P:transmembrane transport"/>
    <property type="evidence" value="ECO:0007669"/>
    <property type="project" value="InterPro"/>
</dbReference>
<reference evidence="7 8" key="1">
    <citation type="submission" date="2013-12" db="EMBL/GenBank/DDBJ databases">
        <title>Comparative genomics of Petrotoga isolates.</title>
        <authorList>
            <person name="Nesbo C.L."/>
            <person name="Charchuk R."/>
            <person name="Chow K."/>
        </authorList>
    </citation>
    <scope>NUCLEOTIDE SEQUENCE [LARGE SCALE GENOMIC DNA]</scope>
    <source>
        <strain evidence="7 8">DSM 14811</strain>
    </source>
</reference>
<proteinExistence type="inferred from homology"/>
<dbReference type="SUPFAM" id="SSF161098">
    <property type="entry name" value="MetI-like"/>
    <property type="match status" value="1"/>
</dbReference>
<evidence type="ECO:0000313" key="8">
    <source>
        <dbReference type="Proteomes" id="UP000236604"/>
    </source>
</evidence>
<feature type="transmembrane region" description="Helical" evidence="5">
    <location>
        <begin position="113"/>
        <end position="131"/>
    </location>
</feature>
<comment type="subcellular location">
    <subcellularLocation>
        <location evidence="5">Cell membrane</location>
        <topology evidence="5">Multi-pass membrane protein</topology>
    </subcellularLocation>
    <subcellularLocation>
        <location evidence="1">Membrane</location>
        <topology evidence="1">Multi-pass membrane protein</topology>
    </subcellularLocation>
</comment>
<dbReference type="Gene3D" id="1.10.3720.10">
    <property type="entry name" value="MetI-like"/>
    <property type="match status" value="1"/>
</dbReference>
<feature type="transmembrane region" description="Helical" evidence="5">
    <location>
        <begin position="245"/>
        <end position="274"/>
    </location>
</feature>
<protein>
    <submittedName>
        <fullName evidence="7">Peptide ABC transporter</fullName>
    </submittedName>
</protein>
<evidence type="ECO:0000256" key="3">
    <source>
        <dbReference type="ARBA" id="ARBA00022989"/>
    </source>
</evidence>
<dbReference type="CDD" id="cd06261">
    <property type="entry name" value="TM_PBP2"/>
    <property type="match status" value="1"/>
</dbReference>
<name>A0A2K1P766_9BACT</name>
<evidence type="ECO:0000313" key="7">
    <source>
        <dbReference type="EMBL" id="PNR98619.1"/>
    </source>
</evidence>
<comment type="similarity">
    <text evidence="5">Belongs to the binding-protein-dependent transport system permease family.</text>
</comment>
<dbReference type="Pfam" id="PF00528">
    <property type="entry name" value="BPD_transp_1"/>
    <property type="match status" value="1"/>
</dbReference>
<feature type="transmembrane region" description="Helical" evidence="5">
    <location>
        <begin position="189"/>
        <end position="210"/>
    </location>
</feature>
<evidence type="ECO:0000256" key="2">
    <source>
        <dbReference type="ARBA" id="ARBA00022692"/>
    </source>
</evidence>
<keyword evidence="8" id="KW-1185">Reference proteome</keyword>
<dbReference type="GO" id="GO:0005886">
    <property type="term" value="C:plasma membrane"/>
    <property type="evidence" value="ECO:0007669"/>
    <property type="project" value="UniProtKB-SubCell"/>
</dbReference>